<proteinExistence type="predicted"/>
<accession>A0A2G9I5B3</accession>
<dbReference type="OrthoDB" id="1924990at2759"/>
<dbReference type="STRING" id="429701.A0A2G9I5B3"/>
<dbReference type="Proteomes" id="UP000231279">
    <property type="component" value="Unassembled WGS sequence"/>
</dbReference>
<protein>
    <submittedName>
        <fullName evidence="1">Uncharacterized protein</fullName>
    </submittedName>
</protein>
<dbReference type="GO" id="GO:0010468">
    <property type="term" value="P:regulation of gene expression"/>
    <property type="evidence" value="ECO:0007669"/>
    <property type="project" value="InterPro"/>
</dbReference>
<comment type="caution">
    <text evidence="1">The sequence shown here is derived from an EMBL/GenBank/DDBJ whole genome shotgun (WGS) entry which is preliminary data.</text>
</comment>
<gene>
    <name evidence="1" type="ORF">CDL12_02327</name>
</gene>
<dbReference type="PANTHER" id="PTHR35987:SF2">
    <property type="entry name" value="PROTEIN PLASTID REDOX INSENSITIVE 2, CHLOROPLASTIC"/>
    <property type="match status" value="1"/>
</dbReference>
<reference evidence="2" key="1">
    <citation type="journal article" date="2018" name="Gigascience">
        <title>Genome assembly of the Pink Ipe (Handroanthus impetiginosus, Bignoniaceae), a highly valued, ecologically keystone Neotropical timber forest tree.</title>
        <authorList>
            <person name="Silva-Junior O.B."/>
            <person name="Grattapaglia D."/>
            <person name="Novaes E."/>
            <person name="Collevatti R.G."/>
        </authorList>
    </citation>
    <scope>NUCLEOTIDE SEQUENCE [LARGE SCALE GENOMIC DNA]</scope>
    <source>
        <strain evidence="2">cv. UFG-1</strain>
    </source>
</reference>
<name>A0A2G9I5B3_9LAMI</name>
<dbReference type="AlphaFoldDB" id="A0A2G9I5B3"/>
<dbReference type="InterPro" id="IPR039349">
    <property type="entry name" value="PRIN2"/>
</dbReference>
<keyword evidence="2" id="KW-1185">Reference proteome</keyword>
<organism evidence="1 2">
    <name type="scientific">Handroanthus impetiginosus</name>
    <dbReference type="NCBI Taxonomy" id="429701"/>
    <lineage>
        <taxon>Eukaryota</taxon>
        <taxon>Viridiplantae</taxon>
        <taxon>Streptophyta</taxon>
        <taxon>Embryophyta</taxon>
        <taxon>Tracheophyta</taxon>
        <taxon>Spermatophyta</taxon>
        <taxon>Magnoliopsida</taxon>
        <taxon>eudicotyledons</taxon>
        <taxon>Gunneridae</taxon>
        <taxon>Pentapetalae</taxon>
        <taxon>asterids</taxon>
        <taxon>lamiids</taxon>
        <taxon>Lamiales</taxon>
        <taxon>Bignoniaceae</taxon>
        <taxon>Crescentiina</taxon>
        <taxon>Tabebuia alliance</taxon>
        <taxon>Handroanthus</taxon>
    </lineage>
</organism>
<dbReference type="PANTHER" id="PTHR35987">
    <property type="entry name" value="PROTEIN PLASTID REDOX INSENSITIVE 2, CHLOROPLASTIC-RELATED"/>
    <property type="match status" value="1"/>
</dbReference>
<dbReference type="EMBL" id="NKXS01000339">
    <property type="protein sequence ID" value="PIN24939.1"/>
    <property type="molecule type" value="Genomic_DNA"/>
</dbReference>
<evidence type="ECO:0000313" key="2">
    <source>
        <dbReference type="Proteomes" id="UP000231279"/>
    </source>
</evidence>
<evidence type="ECO:0000313" key="1">
    <source>
        <dbReference type="EMBL" id="PIN24939.1"/>
    </source>
</evidence>
<sequence>MMALALPAAPSFPHCSSSSSKFTTSAQLHNSLRLFPCRNKTKINDSHAHSKEIIQKRIPNFICRAEKEYKFPDPIPEFADAETEKFRTHLDGKLSKKDMFGDSVNEVVDICTQRKRTHYIVGEKLFMRIH</sequence>